<evidence type="ECO:0000256" key="2">
    <source>
        <dbReference type="ARBA" id="ARBA00022801"/>
    </source>
</evidence>
<dbReference type="SUPFAM" id="SSF53474">
    <property type="entry name" value="alpha/beta-Hydrolases"/>
    <property type="match status" value="1"/>
</dbReference>
<dbReference type="NCBIfam" id="TIGR01840">
    <property type="entry name" value="esterase_phb"/>
    <property type="match status" value="1"/>
</dbReference>
<evidence type="ECO:0000256" key="1">
    <source>
        <dbReference type="ARBA" id="ARBA00022729"/>
    </source>
</evidence>
<evidence type="ECO:0000313" key="5">
    <source>
        <dbReference type="Proteomes" id="UP000194139"/>
    </source>
</evidence>
<dbReference type="AlphaFoldDB" id="A0A1W6Z128"/>
<keyword evidence="2" id="KW-0378">Hydrolase</keyword>
<keyword evidence="5" id="KW-1185">Reference proteome</keyword>
<protein>
    <recommendedName>
        <fullName evidence="6">Esterase</fullName>
    </recommendedName>
</protein>
<accession>A0A1W6Z128</accession>
<feature type="compositionally biased region" description="Low complexity" evidence="3">
    <location>
        <begin position="104"/>
        <end position="141"/>
    </location>
</feature>
<gene>
    <name evidence="4" type="ORF">CAL13_12950</name>
</gene>
<sequence>MLQCTIGGTMGFVRSSCTDVGVALAAPRNPHRGLTPQAAMQSKLTRLFFSTARKVARLQRNALRAGLPPWMDPLAPKRAKPKPRPKPVPKPVLKTKTKTKAKTTPKAFPSKPALKAEPRATSPARTAKRAAPAARHPADAPFTPDPQAFAGAWRAHIYRTPPVPGAWPVRLSYFVYVPPRLAKGGPMLVMLHGCEQSALDFAWGTRMHREADREGVLLVYPQQSRQAQRHRCWHWYQPDAAHGYAEADAIAGILRGVAAEYGVDTSRIYIAGLSAGASMAALVALRHPRWIAALGMHSGAVLGAAHSAAEGLRVMRHGTRRSPEQTMPPLLAADSAFPGMPAIIVQGGRDAVVDPRSGRQLLEQLAWANGIGLEKRMPPREYGAGTPGAYTRTEALAGRDAVVALCLVPGLGHAWSGGDGRVRFHARQGPDASQLLWRFFRNRRRLPAPAFEP</sequence>
<dbReference type="InterPro" id="IPR029058">
    <property type="entry name" value="AB_hydrolase_fold"/>
</dbReference>
<organism evidence="4 5">
    <name type="scientific">Bordetella genomosp. 9</name>
    <dbReference type="NCBI Taxonomy" id="1416803"/>
    <lineage>
        <taxon>Bacteria</taxon>
        <taxon>Pseudomonadati</taxon>
        <taxon>Pseudomonadota</taxon>
        <taxon>Betaproteobacteria</taxon>
        <taxon>Burkholderiales</taxon>
        <taxon>Alcaligenaceae</taxon>
        <taxon>Bordetella</taxon>
    </lineage>
</organism>
<dbReference type="PANTHER" id="PTHR43037:SF1">
    <property type="entry name" value="BLL1128 PROTEIN"/>
    <property type="match status" value="1"/>
</dbReference>
<dbReference type="GO" id="GO:0016787">
    <property type="term" value="F:hydrolase activity"/>
    <property type="evidence" value="ECO:0007669"/>
    <property type="project" value="UniProtKB-KW"/>
</dbReference>
<feature type="region of interest" description="Disordered" evidence="3">
    <location>
        <begin position="67"/>
        <end position="145"/>
    </location>
</feature>
<dbReference type="Pfam" id="PF10503">
    <property type="entry name" value="Esterase_PHB"/>
    <property type="match status" value="1"/>
</dbReference>
<proteinExistence type="predicted"/>
<dbReference type="Gene3D" id="3.40.50.1820">
    <property type="entry name" value="alpha/beta hydrolase"/>
    <property type="match status" value="1"/>
</dbReference>
<feature type="compositionally biased region" description="Basic residues" evidence="3">
    <location>
        <begin position="77"/>
        <end position="103"/>
    </location>
</feature>
<dbReference type="Proteomes" id="UP000194139">
    <property type="component" value="Chromosome"/>
</dbReference>
<dbReference type="GO" id="GO:0005576">
    <property type="term" value="C:extracellular region"/>
    <property type="evidence" value="ECO:0007669"/>
    <property type="project" value="InterPro"/>
</dbReference>
<reference evidence="4 5" key="1">
    <citation type="submission" date="2017-05" db="EMBL/GenBank/DDBJ databases">
        <title>Complete and WGS of Bordetella genogroups.</title>
        <authorList>
            <person name="Spilker T."/>
            <person name="LiPuma J."/>
        </authorList>
    </citation>
    <scope>NUCLEOTIDE SEQUENCE [LARGE SCALE GENOMIC DNA]</scope>
    <source>
        <strain evidence="4 5">AU17164</strain>
    </source>
</reference>
<evidence type="ECO:0000256" key="3">
    <source>
        <dbReference type="SAM" id="MobiDB-lite"/>
    </source>
</evidence>
<evidence type="ECO:0008006" key="6">
    <source>
        <dbReference type="Google" id="ProtNLM"/>
    </source>
</evidence>
<dbReference type="InterPro" id="IPR010126">
    <property type="entry name" value="Esterase_phb"/>
</dbReference>
<evidence type="ECO:0000313" key="4">
    <source>
        <dbReference type="EMBL" id="ARP87018.1"/>
    </source>
</evidence>
<dbReference type="InterPro" id="IPR050955">
    <property type="entry name" value="Plant_Biomass_Hydrol_Est"/>
</dbReference>
<dbReference type="EMBL" id="CP021109">
    <property type="protein sequence ID" value="ARP87018.1"/>
    <property type="molecule type" value="Genomic_DNA"/>
</dbReference>
<keyword evidence="1" id="KW-0732">Signal</keyword>
<name>A0A1W6Z128_9BORD</name>
<dbReference type="PANTHER" id="PTHR43037">
    <property type="entry name" value="UNNAMED PRODUCT-RELATED"/>
    <property type="match status" value="1"/>
</dbReference>